<keyword evidence="5 11" id="KW-0812">Transmembrane</keyword>
<evidence type="ECO:0000256" key="8">
    <source>
        <dbReference type="ARBA" id="ARBA00049119"/>
    </source>
</evidence>
<comment type="subcellular location">
    <subcellularLocation>
        <location evidence="1">Cell membrane</location>
        <topology evidence="1">Multi-pass membrane protein</topology>
    </subcellularLocation>
</comment>
<feature type="transmembrane region" description="Helical" evidence="11">
    <location>
        <begin position="375"/>
        <end position="394"/>
    </location>
</feature>
<dbReference type="NCBIfam" id="TIGR00879">
    <property type="entry name" value="SP"/>
    <property type="match status" value="1"/>
</dbReference>
<keyword evidence="3 9" id="KW-0813">Transport</keyword>
<dbReference type="PRINTS" id="PR00171">
    <property type="entry name" value="SUGRTRNSPORT"/>
</dbReference>
<comment type="catalytic activity">
    <reaction evidence="8">
        <text>myo-inositol(out) + H(+)(out) = myo-inositol(in) + H(+)(in)</text>
        <dbReference type="Rhea" id="RHEA:60364"/>
        <dbReference type="ChEBI" id="CHEBI:15378"/>
        <dbReference type="ChEBI" id="CHEBI:17268"/>
    </reaction>
</comment>
<keyword evidence="6 11" id="KW-1133">Transmembrane helix</keyword>
<protein>
    <recommendedName>
        <fullName evidence="12">Major facilitator superfamily (MFS) profile domain-containing protein</fullName>
    </recommendedName>
</protein>
<dbReference type="Gene3D" id="1.20.1250.20">
    <property type="entry name" value="MFS general substrate transporter like domains"/>
    <property type="match status" value="1"/>
</dbReference>
<feature type="region of interest" description="Disordered" evidence="10">
    <location>
        <begin position="46"/>
        <end position="69"/>
    </location>
</feature>
<evidence type="ECO:0000256" key="5">
    <source>
        <dbReference type="ARBA" id="ARBA00022692"/>
    </source>
</evidence>
<proteinExistence type="inferred from homology"/>
<evidence type="ECO:0000313" key="14">
    <source>
        <dbReference type="Proteomes" id="UP001182556"/>
    </source>
</evidence>
<evidence type="ECO:0000256" key="10">
    <source>
        <dbReference type="SAM" id="MobiDB-lite"/>
    </source>
</evidence>
<accession>A0AAD9FQT1</accession>
<dbReference type="PROSITE" id="PS50850">
    <property type="entry name" value="MFS"/>
    <property type="match status" value="1"/>
</dbReference>
<evidence type="ECO:0000256" key="7">
    <source>
        <dbReference type="ARBA" id="ARBA00023136"/>
    </source>
</evidence>
<dbReference type="PANTHER" id="PTHR48020">
    <property type="entry name" value="PROTON MYO-INOSITOL COTRANSPORTER"/>
    <property type="match status" value="1"/>
</dbReference>
<feature type="transmembrane region" description="Helical" evidence="11">
    <location>
        <begin position="88"/>
        <end position="106"/>
    </location>
</feature>
<feature type="transmembrane region" description="Helical" evidence="11">
    <location>
        <begin position="184"/>
        <end position="207"/>
    </location>
</feature>
<sequence length="571" mass="61256">MGSRGTSNTGYEPLPVHSAGSGEATPLVSHENQDIDHTVEHALHRLHGSTERHGPVLKRPRRDSIESEEGVEVDEAQVVLEGEDRATVFVWILVSAAAISGLLFGYDTGVISGMLVVVGTDLGSALTDWEKEAITSATTFGALLGGLAAGALSDYTGRKPVLALSNVVFILGAILQASCHTVSMMVVGRFVVGLGVGLASCIVPLYIGELAPTKIRGRLVVLNNVAITLGQLVAYAIGAMFQFVPDGWRWMVGLGALPSIVQLLVLGLLPESPRILLLRSRSSDVRDILARVYPSASRDDIEAKVQVMSQAVKQSSAPGRHASWSQRLSTLFNIGMNRRALIIGCGLQASQQLCGFNTLMYYSASIFSSLGFKNATAVGCLIAGVNFLFTLFALRIVDPVGRRRTMLYTLPVMIVALLLSSAFFHKLTAGTGGVLVDGADYSTFYSSLVVSSMLLYVAGYATGLGNIPWQQGELFRLDVRGMGTSICTACNWSCNMLVAATFLSLMRLASPAGAFAIYAAFCTASWVFCFLFYPETSGLSLEEVCYVFEEDFGVIKAENIRRNRRNMGNGT</sequence>
<reference evidence="13" key="1">
    <citation type="submission" date="2023-02" db="EMBL/GenBank/DDBJ databases">
        <title>Identification and recombinant expression of a fungal hydrolase from Papiliotrema laurentii that hydrolyzes apple cutin and clears colloidal polyester polyurethane.</title>
        <authorList>
            <consortium name="DOE Joint Genome Institute"/>
            <person name="Roman V.A."/>
            <person name="Bojanowski C."/>
            <person name="Crable B.R."/>
            <person name="Wagner D.N."/>
            <person name="Hung C.S."/>
            <person name="Nadeau L.J."/>
            <person name="Schratz L."/>
            <person name="Haridas S."/>
            <person name="Pangilinan J."/>
            <person name="Lipzen A."/>
            <person name="Na H."/>
            <person name="Yan M."/>
            <person name="Ng V."/>
            <person name="Grigoriev I.V."/>
            <person name="Spatafora J.W."/>
            <person name="Barlow D."/>
            <person name="Biffinger J."/>
            <person name="Kelley-Loughnane N."/>
            <person name="Varaljay V.A."/>
            <person name="Crookes-Goodson W.J."/>
        </authorList>
    </citation>
    <scope>NUCLEOTIDE SEQUENCE</scope>
    <source>
        <strain evidence="13">5307AH</strain>
    </source>
</reference>
<feature type="compositionally biased region" description="Polar residues" evidence="10">
    <location>
        <begin position="1"/>
        <end position="10"/>
    </location>
</feature>
<keyword evidence="14" id="KW-1185">Reference proteome</keyword>
<evidence type="ECO:0000313" key="13">
    <source>
        <dbReference type="EMBL" id="KAK1924477.1"/>
    </source>
</evidence>
<dbReference type="Proteomes" id="UP001182556">
    <property type="component" value="Unassembled WGS sequence"/>
</dbReference>
<feature type="transmembrane region" description="Helical" evidence="11">
    <location>
        <begin position="444"/>
        <end position="465"/>
    </location>
</feature>
<dbReference type="EMBL" id="JAODAN010000005">
    <property type="protein sequence ID" value="KAK1924477.1"/>
    <property type="molecule type" value="Genomic_DNA"/>
</dbReference>
<evidence type="ECO:0000256" key="1">
    <source>
        <dbReference type="ARBA" id="ARBA00004651"/>
    </source>
</evidence>
<dbReference type="FunFam" id="1.20.1250.20:FF:000073">
    <property type="entry name" value="MFS myo-inositol transporter, putative"/>
    <property type="match status" value="1"/>
</dbReference>
<name>A0AAD9FQT1_PAPLA</name>
<feature type="transmembrane region" description="Helical" evidence="11">
    <location>
        <begin position="340"/>
        <end position="363"/>
    </location>
</feature>
<dbReference type="InterPro" id="IPR003663">
    <property type="entry name" value="Sugar/inositol_transpt"/>
</dbReference>
<dbReference type="SUPFAM" id="SSF103473">
    <property type="entry name" value="MFS general substrate transporter"/>
    <property type="match status" value="1"/>
</dbReference>
<evidence type="ECO:0000256" key="6">
    <source>
        <dbReference type="ARBA" id="ARBA00022989"/>
    </source>
</evidence>
<feature type="region of interest" description="Disordered" evidence="10">
    <location>
        <begin position="1"/>
        <end position="26"/>
    </location>
</feature>
<feature type="transmembrane region" description="Helical" evidence="11">
    <location>
        <begin position="486"/>
        <end position="506"/>
    </location>
</feature>
<dbReference type="AlphaFoldDB" id="A0AAD9FQT1"/>
<feature type="transmembrane region" description="Helical" evidence="11">
    <location>
        <begin position="160"/>
        <end position="178"/>
    </location>
</feature>
<dbReference type="PROSITE" id="PS00216">
    <property type="entry name" value="SUGAR_TRANSPORT_1"/>
    <property type="match status" value="1"/>
</dbReference>
<feature type="transmembrane region" description="Helical" evidence="11">
    <location>
        <begin position="512"/>
        <end position="533"/>
    </location>
</feature>
<gene>
    <name evidence="13" type="ORF">DB88DRAFT_438857</name>
</gene>
<dbReference type="GO" id="GO:1904679">
    <property type="term" value="P:myo-inositol import across plasma membrane"/>
    <property type="evidence" value="ECO:0007669"/>
    <property type="project" value="UniProtKB-ARBA"/>
</dbReference>
<dbReference type="PROSITE" id="PS00217">
    <property type="entry name" value="SUGAR_TRANSPORT_2"/>
    <property type="match status" value="1"/>
</dbReference>
<dbReference type="GO" id="GO:0005365">
    <property type="term" value="F:myo-inositol transmembrane transporter activity"/>
    <property type="evidence" value="ECO:0007669"/>
    <property type="project" value="UniProtKB-ARBA"/>
</dbReference>
<comment type="similarity">
    <text evidence="2 9">Belongs to the major facilitator superfamily. Sugar transporter (TC 2.A.1.1) family.</text>
</comment>
<comment type="caution">
    <text evidence="13">The sequence shown here is derived from an EMBL/GenBank/DDBJ whole genome shotgun (WGS) entry which is preliminary data.</text>
</comment>
<feature type="transmembrane region" description="Helical" evidence="11">
    <location>
        <begin position="219"/>
        <end position="244"/>
    </location>
</feature>
<dbReference type="PANTHER" id="PTHR48020:SF12">
    <property type="entry name" value="PROTON MYO-INOSITOL COTRANSPORTER"/>
    <property type="match status" value="1"/>
</dbReference>
<dbReference type="InterPro" id="IPR005829">
    <property type="entry name" value="Sugar_transporter_CS"/>
</dbReference>
<feature type="transmembrane region" description="Helical" evidence="11">
    <location>
        <begin position="250"/>
        <end position="269"/>
    </location>
</feature>
<feature type="domain" description="Major facilitator superfamily (MFS) profile" evidence="12">
    <location>
        <begin position="93"/>
        <end position="537"/>
    </location>
</feature>
<evidence type="ECO:0000256" key="9">
    <source>
        <dbReference type="RuleBase" id="RU003346"/>
    </source>
</evidence>
<organism evidence="13 14">
    <name type="scientific">Papiliotrema laurentii</name>
    <name type="common">Cryptococcus laurentii</name>
    <dbReference type="NCBI Taxonomy" id="5418"/>
    <lineage>
        <taxon>Eukaryota</taxon>
        <taxon>Fungi</taxon>
        <taxon>Dikarya</taxon>
        <taxon>Basidiomycota</taxon>
        <taxon>Agaricomycotina</taxon>
        <taxon>Tremellomycetes</taxon>
        <taxon>Tremellales</taxon>
        <taxon>Rhynchogastremaceae</taxon>
        <taxon>Papiliotrema</taxon>
    </lineage>
</organism>
<keyword evidence="7 11" id="KW-0472">Membrane</keyword>
<keyword evidence="4" id="KW-1003">Cell membrane</keyword>
<feature type="transmembrane region" description="Helical" evidence="11">
    <location>
        <begin position="406"/>
        <end position="424"/>
    </location>
</feature>
<evidence type="ECO:0000256" key="2">
    <source>
        <dbReference type="ARBA" id="ARBA00010992"/>
    </source>
</evidence>
<evidence type="ECO:0000259" key="12">
    <source>
        <dbReference type="PROSITE" id="PS50850"/>
    </source>
</evidence>
<dbReference type="Pfam" id="PF00083">
    <property type="entry name" value="Sugar_tr"/>
    <property type="match status" value="1"/>
</dbReference>
<dbReference type="InterPro" id="IPR050814">
    <property type="entry name" value="Myo-inositol_Transporter"/>
</dbReference>
<dbReference type="InterPro" id="IPR020846">
    <property type="entry name" value="MFS_dom"/>
</dbReference>
<dbReference type="InterPro" id="IPR005828">
    <property type="entry name" value="MFS_sugar_transport-like"/>
</dbReference>
<evidence type="ECO:0000256" key="11">
    <source>
        <dbReference type="SAM" id="Phobius"/>
    </source>
</evidence>
<dbReference type="GO" id="GO:0005886">
    <property type="term" value="C:plasma membrane"/>
    <property type="evidence" value="ECO:0007669"/>
    <property type="project" value="UniProtKB-SubCell"/>
</dbReference>
<feature type="transmembrane region" description="Helical" evidence="11">
    <location>
        <begin position="133"/>
        <end position="153"/>
    </location>
</feature>
<evidence type="ECO:0000256" key="4">
    <source>
        <dbReference type="ARBA" id="ARBA00022475"/>
    </source>
</evidence>
<evidence type="ECO:0000256" key="3">
    <source>
        <dbReference type="ARBA" id="ARBA00022448"/>
    </source>
</evidence>
<dbReference type="InterPro" id="IPR036259">
    <property type="entry name" value="MFS_trans_sf"/>
</dbReference>